<dbReference type="Proteomes" id="UP000327085">
    <property type="component" value="Chromosome 7"/>
</dbReference>
<name>A0A5E4GH34_PRUDU</name>
<proteinExistence type="predicted"/>
<protein>
    <submittedName>
        <fullName evidence="1">Uncharacterized protein</fullName>
    </submittedName>
</protein>
<evidence type="ECO:0000313" key="1">
    <source>
        <dbReference type="EMBL" id="VVA39219.1"/>
    </source>
</evidence>
<evidence type="ECO:0000313" key="2">
    <source>
        <dbReference type="Proteomes" id="UP000327085"/>
    </source>
</evidence>
<reference evidence="2" key="1">
    <citation type="journal article" date="2020" name="Plant J.">
        <title>Transposons played a major role in the diversification between the closely related almond and peach genomes: results from the almond genome sequence.</title>
        <authorList>
            <person name="Alioto T."/>
            <person name="Alexiou K.G."/>
            <person name="Bardil A."/>
            <person name="Barteri F."/>
            <person name="Castanera R."/>
            <person name="Cruz F."/>
            <person name="Dhingra A."/>
            <person name="Duval H."/>
            <person name="Fernandez I Marti A."/>
            <person name="Frias L."/>
            <person name="Galan B."/>
            <person name="Garcia J.L."/>
            <person name="Howad W."/>
            <person name="Gomez-Garrido J."/>
            <person name="Gut M."/>
            <person name="Julca I."/>
            <person name="Morata J."/>
            <person name="Puigdomenech P."/>
            <person name="Ribeca P."/>
            <person name="Rubio Cabetas M.J."/>
            <person name="Vlasova A."/>
            <person name="Wirthensohn M."/>
            <person name="Garcia-Mas J."/>
            <person name="Gabaldon T."/>
            <person name="Casacuberta J.M."/>
            <person name="Arus P."/>
        </authorList>
    </citation>
    <scope>NUCLEOTIDE SEQUENCE [LARGE SCALE GENOMIC DNA]</scope>
    <source>
        <strain evidence="2">cv. Texas</strain>
    </source>
</reference>
<dbReference type="AlphaFoldDB" id="A0A5E4GH34"/>
<sequence>MGSYCCHAWHTTSMPGQARLPSDSTQLECSKFEPKCKLAFLSNSATQPSDFRPMPAGEAS</sequence>
<accession>A0A5E4GH34</accession>
<gene>
    <name evidence="1" type="ORF">ALMOND_2B030655</name>
</gene>
<dbReference type="EMBL" id="CABIKO010000756">
    <property type="protein sequence ID" value="VVA39219.1"/>
    <property type="molecule type" value="Genomic_DNA"/>
</dbReference>
<organism evidence="1 2">
    <name type="scientific">Prunus dulcis</name>
    <name type="common">Almond</name>
    <name type="synonym">Amygdalus dulcis</name>
    <dbReference type="NCBI Taxonomy" id="3755"/>
    <lineage>
        <taxon>Eukaryota</taxon>
        <taxon>Viridiplantae</taxon>
        <taxon>Streptophyta</taxon>
        <taxon>Embryophyta</taxon>
        <taxon>Tracheophyta</taxon>
        <taxon>Spermatophyta</taxon>
        <taxon>Magnoliopsida</taxon>
        <taxon>eudicotyledons</taxon>
        <taxon>Gunneridae</taxon>
        <taxon>Pentapetalae</taxon>
        <taxon>rosids</taxon>
        <taxon>fabids</taxon>
        <taxon>Rosales</taxon>
        <taxon>Rosaceae</taxon>
        <taxon>Amygdaloideae</taxon>
        <taxon>Amygdaleae</taxon>
        <taxon>Prunus</taxon>
    </lineage>
</organism>
<dbReference type="Gramene" id="VVA39219">
    <property type="protein sequence ID" value="VVA39219"/>
    <property type="gene ID" value="Prudul26B030655"/>
</dbReference>
<dbReference type="InParanoid" id="A0A5E4GH34"/>